<dbReference type="PANTHER" id="PTHR39963">
    <property type="entry name" value="SLL0983 PROTEIN"/>
    <property type="match status" value="1"/>
</dbReference>
<organism evidence="2 3">
    <name type="scientific">Candidatus Defluviibacterium haderslevense</name>
    <dbReference type="NCBI Taxonomy" id="2981993"/>
    <lineage>
        <taxon>Bacteria</taxon>
        <taxon>Pseudomonadati</taxon>
        <taxon>Bacteroidota</taxon>
        <taxon>Saprospiria</taxon>
        <taxon>Saprospirales</taxon>
        <taxon>Saprospiraceae</taxon>
        <taxon>Candidatus Defluviibacterium</taxon>
    </lineage>
</organism>
<dbReference type="CDD" id="cd02440">
    <property type="entry name" value="AdoMet_MTases"/>
    <property type="match status" value="1"/>
</dbReference>
<dbReference type="NCBIfam" id="NF033855">
    <property type="entry name" value="tRNA_MNMC2"/>
    <property type="match status" value="1"/>
</dbReference>
<sequence>MISPEIMITADGSHTLLHPILKTTYHSIHGALKESQVVFIENGLQAINKNGIPISVFEFGFGTGLNAWLSLEFALTEKIAIEYTVIEIDPITESIWSQLNYPIIHPFPNGKYYFDQLHHAQWNQRSTLSDSFNIEKRKLDWREFNTSSKFDLIYFDAFAPESQAELWLEDSLKKLYDLLKPGGLLLTYCAKGIFKRRLKSVGFQVESLKGPPGKKRNH</sequence>
<dbReference type="AlphaFoldDB" id="A0A9D7S876"/>
<dbReference type="InterPro" id="IPR047785">
    <property type="entry name" value="tRNA_MNMC2"/>
</dbReference>
<dbReference type="Pfam" id="PF05430">
    <property type="entry name" value="Methyltransf_30"/>
    <property type="match status" value="1"/>
</dbReference>
<accession>A0A9D7S876</accession>
<dbReference type="GO" id="GO:0016645">
    <property type="term" value="F:oxidoreductase activity, acting on the CH-NH group of donors"/>
    <property type="evidence" value="ECO:0007669"/>
    <property type="project" value="InterPro"/>
</dbReference>
<dbReference type="SUPFAM" id="SSF53335">
    <property type="entry name" value="S-adenosyl-L-methionine-dependent methyltransferases"/>
    <property type="match status" value="1"/>
</dbReference>
<reference evidence="2 3" key="1">
    <citation type="submission" date="2020-10" db="EMBL/GenBank/DDBJ databases">
        <title>Connecting structure to function with the recovery of over 1000 high-quality activated sludge metagenome-assembled genomes encoding full-length rRNA genes using long-read sequencing.</title>
        <authorList>
            <person name="Singleton C.M."/>
            <person name="Petriglieri F."/>
            <person name="Kristensen J.M."/>
            <person name="Kirkegaard R.H."/>
            <person name="Michaelsen T.Y."/>
            <person name="Andersen M.H."/>
            <person name="Karst S.M."/>
            <person name="Dueholm M.S."/>
            <person name="Nielsen P.H."/>
            <person name="Albertsen M."/>
        </authorList>
    </citation>
    <scope>NUCLEOTIDE SEQUENCE [LARGE SCALE GENOMIC DNA]</scope>
    <source>
        <strain evidence="2">Ribe_18-Q3-R11-54_BAT3C.373</strain>
    </source>
</reference>
<dbReference type="InterPro" id="IPR029063">
    <property type="entry name" value="SAM-dependent_MTases_sf"/>
</dbReference>
<evidence type="ECO:0000313" key="3">
    <source>
        <dbReference type="Proteomes" id="UP000808349"/>
    </source>
</evidence>
<dbReference type="GO" id="GO:0004808">
    <property type="term" value="F:tRNA (5-methylaminomethyl-2-thiouridylate)(34)-methyltransferase activity"/>
    <property type="evidence" value="ECO:0007669"/>
    <property type="project" value="InterPro"/>
</dbReference>
<gene>
    <name evidence="2" type="primary">mnmD</name>
    <name evidence="2" type="ORF">IPO85_09600</name>
</gene>
<feature type="domain" description="MnmC-like methyltransferase" evidence="1">
    <location>
        <begin position="148"/>
        <end position="215"/>
    </location>
</feature>
<name>A0A9D7S876_9BACT</name>
<evidence type="ECO:0000259" key="1">
    <source>
        <dbReference type="Pfam" id="PF05430"/>
    </source>
</evidence>
<evidence type="ECO:0000313" key="2">
    <source>
        <dbReference type="EMBL" id="MBK9717752.1"/>
    </source>
</evidence>
<dbReference type="Proteomes" id="UP000808349">
    <property type="component" value="Unassembled WGS sequence"/>
</dbReference>
<protein>
    <submittedName>
        <fullName evidence="2">tRNA (5-methylaminomethyl-2-thiouridine)(34)-methyltransferase MnmD</fullName>
    </submittedName>
</protein>
<dbReference type="Gene3D" id="3.40.50.150">
    <property type="entry name" value="Vaccinia Virus protein VP39"/>
    <property type="match status" value="1"/>
</dbReference>
<dbReference type="InterPro" id="IPR008471">
    <property type="entry name" value="MnmC-like_methylTransf"/>
</dbReference>
<proteinExistence type="predicted"/>
<dbReference type="EMBL" id="JADKFW010000005">
    <property type="protein sequence ID" value="MBK9717752.1"/>
    <property type="molecule type" value="Genomic_DNA"/>
</dbReference>
<dbReference type="PANTHER" id="PTHR39963:SF1">
    <property type="entry name" value="MNMC-LIKE METHYLTRANSFERASE DOMAIN-CONTAINING PROTEIN"/>
    <property type="match status" value="1"/>
</dbReference>
<comment type="caution">
    <text evidence="2">The sequence shown here is derived from an EMBL/GenBank/DDBJ whole genome shotgun (WGS) entry which is preliminary data.</text>
</comment>